<protein>
    <submittedName>
        <fullName evidence="2">Uncharacterized protein</fullName>
    </submittedName>
</protein>
<keyword evidence="3" id="KW-1185">Reference proteome</keyword>
<feature type="transmembrane region" description="Helical" evidence="1">
    <location>
        <begin position="30"/>
        <end position="50"/>
    </location>
</feature>
<gene>
    <name evidence="2" type="ORF">VB264_24455</name>
</gene>
<accession>A0ABU5QVA5</accession>
<name>A0ABU5QVA5_9BACT</name>
<organism evidence="2 3">
    <name type="scientific">Arcicella aquatica</name>
    <dbReference type="NCBI Taxonomy" id="217141"/>
    <lineage>
        <taxon>Bacteria</taxon>
        <taxon>Pseudomonadati</taxon>
        <taxon>Bacteroidota</taxon>
        <taxon>Cytophagia</taxon>
        <taxon>Cytophagales</taxon>
        <taxon>Flectobacillaceae</taxon>
        <taxon>Arcicella</taxon>
    </lineage>
</organism>
<evidence type="ECO:0000313" key="3">
    <source>
        <dbReference type="Proteomes" id="UP001304671"/>
    </source>
</evidence>
<sequence>MPELPQSDNNELNGMMNGITSSVEKLAKDAISIGWGYYVSLLGILASFFFNKGK</sequence>
<keyword evidence="1" id="KW-0812">Transmembrane</keyword>
<reference evidence="2 3" key="1">
    <citation type="submission" date="2023-12" db="EMBL/GenBank/DDBJ databases">
        <title>Novel species of the genus Arcicella isolated from rivers.</title>
        <authorList>
            <person name="Lu H."/>
        </authorList>
    </citation>
    <scope>NUCLEOTIDE SEQUENCE [LARGE SCALE GENOMIC DNA]</scope>
    <source>
        <strain evidence="2 3">LMG 21963</strain>
    </source>
</reference>
<comment type="caution">
    <text evidence="2">The sequence shown here is derived from an EMBL/GenBank/DDBJ whole genome shotgun (WGS) entry which is preliminary data.</text>
</comment>
<dbReference type="Proteomes" id="UP001304671">
    <property type="component" value="Unassembled WGS sequence"/>
</dbReference>
<keyword evidence="1" id="KW-0472">Membrane</keyword>
<keyword evidence="1" id="KW-1133">Transmembrane helix</keyword>
<evidence type="ECO:0000256" key="1">
    <source>
        <dbReference type="SAM" id="Phobius"/>
    </source>
</evidence>
<proteinExistence type="predicted"/>
<evidence type="ECO:0000313" key="2">
    <source>
        <dbReference type="EMBL" id="MEA5260973.1"/>
    </source>
</evidence>
<dbReference type="EMBL" id="JAYFUL010000079">
    <property type="protein sequence ID" value="MEA5260973.1"/>
    <property type="molecule type" value="Genomic_DNA"/>
</dbReference>
<dbReference type="RefSeq" id="WP_323253966.1">
    <property type="nucleotide sequence ID" value="NZ_JAYFUL010000079.1"/>
</dbReference>